<reference evidence="1 2" key="1">
    <citation type="submission" date="2021-07" db="EMBL/GenBank/DDBJ databases">
        <authorList>
            <person name="Palmer J.M."/>
        </authorList>
    </citation>
    <scope>NUCLEOTIDE SEQUENCE [LARGE SCALE GENOMIC DNA]</scope>
    <source>
        <strain evidence="1 2">AT_MEX2019</strain>
        <tissue evidence="1">Muscle</tissue>
    </source>
</reference>
<evidence type="ECO:0000313" key="2">
    <source>
        <dbReference type="Proteomes" id="UP001345963"/>
    </source>
</evidence>
<protein>
    <submittedName>
        <fullName evidence="1">Uncharacterized protein</fullName>
    </submittedName>
</protein>
<dbReference type="EMBL" id="JAHUTI010065194">
    <property type="protein sequence ID" value="MED6253306.1"/>
    <property type="molecule type" value="Genomic_DNA"/>
</dbReference>
<proteinExistence type="predicted"/>
<organism evidence="1 2">
    <name type="scientific">Ataeniobius toweri</name>
    <dbReference type="NCBI Taxonomy" id="208326"/>
    <lineage>
        <taxon>Eukaryota</taxon>
        <taxon>Metazoa</taxon>
        <taxon>Chordata</taxon>
        <taxon>Craniata</taxon>
        <taxon>Vertebrata</taxon>
        <taxon>Euteleostomi</taxon>
        <taxon>Actinopterygii</taxon>
        <taxon>Neopterygii</taxon>
        <taxon>Teleostei</taxon>
        <taxon>Neoteleostei</taxon>
        <taxon>Acanthomorphata</taxon>
        <taxon>Ovalentaria</taxon>
        <taxon>Atherinomorphae</taxon>
        <taxon>Cyprinodontiformes</taxon>
        <taxon>Goodeidae</taxon>
        <taxon>Ataeniobius</taxon>
    </lineage>
</organism>
<keyword evidence="2" id="KW-1185">Reference proteome</keyword>
<evidence type="ECO:0000313" key="1">
    <source>
        <dbReference type="EMBL" id="MED6253306.1"/>
    </source>
</evidence>
<accession>A0ABU7BTM3</accession>
<sequence>LMTLRELMTEEIQMSFRKISALLMKMVTTLNHLIQMKKIHWPVFFLQEREKKQENIHTMK</sequence>
<feature type="non-terminal residue" evidence="1">
    <location>
        <position position="60"/>
    </location>
</feature>
<dbReference type="Proteomes" id="UP001345963">
    <property type="component" value="Unassembled WGS sequence"/>
</dbReference>
<name>A0ABU7BTM3_9TELE</name>
<feature type="non-terminal residue" evidence="1">
    <location>
        <position position="1"/>
    </location>
</feature>
<gene>
    <name evidence="1" type="ORF">ATANTOWER_026240</name>
</gene>
<comment type="caution">
    <text evidence="1">The sequence shown here is derived from an EMBL/GenBank/DDBJ whole genome shotgun (WGS) entry which is preliminary data.</text>
</comment>